<evidence type="ECO:0008006" key="9">
    <source>
        <dbReference type="Google" id="ProtNLM"/>
    </source>
</evidence>
<dbReference type="PANTHER" id="PTHR45649">
    <property type="entry name" value="AMINO-ACID PERMEASE BAT1"/>
    <property type="match status" value="1"/>
</dbReference>
<feature type="transmembrane region" description="Helical" evidence="7">
    <location>
        <begin position="370"/>
        <end position="388"/>
    </location>
</feature>
<evidence type="ECO:0000256" key="5">
    <source>
        <dbReference type="ARBA" id="ARBA00023136"/>
    </source>
</evidence>
<dbReference type="GO" id="GO:0006865">
    <property type="term" value="P:amino acid transport"/>
    <property type="evidence" value="ECO:0007669"/>
    <property type="project" value="InterPro"/>
</dbReference>
<dbReference type="AlphaFoldDB" id="A0A0B7KQY1"/>
<dbReference type="GO" id="GO:0022857">
    <property type="term" value="F:transmembrane transporter activity"/>
    <property type="evidence" value="ECO:0007669"/>
    <property type="project" value="InterPro"/>
</dbReference>
<name>A0A0B7KQY1_BIOOC</name>
<keyword evidence="3 7" id="KW-0812">Transmembrane</keyword>
<protein>
    <recommendedName>
        <fullName evidence="9">Amino acid permease/ SLC12A domain-containing protein</fullName>
    </recommendedName>
</protein>
<dbReference type="EMBL" id="CDPU01000180">
    <property type="protein sequence ID" value="CEO57917.1"/>
    <property type="molecule type" value="Genomic_DNA"/>
</dbReference>
<feature type="transmembrane region" description="Helical" evidence="7">
    <location>
        <begin position="266"/>
        <end position="288"/>
    </location>
</feature>
<keyword evidence="5 7" id="KW-0472">Membrane</keyword>
<evidence type="ECO:0000256" key="1">
    <source>
        <dbReference type="ARBA" id="ARBA00004141"/>
    </source>
</evidence>
<evidence type="ECO:0000256" key="2">
    <source>
        <dbReference type="ARBA" id="ARBA00022448"/>
    </source>
</evidence>
<feature type="transmembrane region" description="Helical" evidence="7">
    <location>
        <begin position="66"/>
        <end position="97"/>
    </location>
</feature>
<dbReference type="Pfam" id="PF13520">
    <property type="entry name" value="AA_permease_2"/>
    <property type="match status" value="1"/>
</dbReference>
<feature type="transmembrane region" description="Helical" evidence="7">
    <location>
        <begin position="466"/>
        <end position="487"/>
    </location>
</feature>
<feature type="transmembrane region" description="Helical" evidence="7">
    <location>
        <begin position="438"/>
        <end position="460"/>
    </location>
</feature>
<feature type="region of interest" description="Disordered" evidence="6">
    <location>
        <begin position="1"/>
        <end position="20"/>
    </location>
</feature>
<proteinExistence type="predicted"/>
<evidence type="ECO:0000256" key="6">
    <source>
        <dbReference type="SAM" id="MobiDB-lite"/>
    </source>
</evidence>
<dbReference type="PANTHER" id="PTHR45649:SF27">
    <property type="entry name" value="CHOLINE TRANSPORTER (EUROFUNG)"/>
    <property type="match status" value="1"/>
</dbReference>
<feature type="compositionally biased region" description="Polar residues" evidence="6">
    <location>
        <begin position="1"/>
        <end position="10"/>
    </location>
</feature>
<sequence>MLTTTPTSGSPRDVRESNEPETLDRQFGFWSACSLGVITGSAWPLFGGTIVISLYNGGPPGVLYELIAAGIIYTAVSASIAEMASALPSSAGVYYWASITGGQRYGRVLGFYAGWLNFFAYVFATIATSSISANQLVQMYALFHPDYSYERWHTFIAYLACSCIACLCVILGHRFLAHINDLGLFFIVAGVFITVVVCAVMPSVNGNGYASSQSVWVDWQNESGYSSNGFVFLMGMLNGAFALGVPDCISHIAEEIANPERDIPRAIFAQVATGFFLTFVCLVSIFYATTDLSALANTTSLFPIATLYQQATGSASGTLGLLILIFLPSFWAIIGAYVTAGRMLWTLGRGNAAPFAKFIGHISAVHHNPLNATLCTAVLNMLLGAIYIGSTTAFSAFVSSMVCLNLLCYLATILPHLVSGRTTFPRGVFWMRGWIGTFVHSVTCIYIVVFMIIFCFPYSMPVTPESMNYSSVIVGGLILAITVWWFWKRSCGYTGLASGLLNGIVLEQGGQAGGLALTERTKSKGSE</sequence>
<dbReference type="GO" id="GO:0016020">
    <property type="term" value="C:membrane"/>
    <property type="evidence" value="ECO:0007669"/>
    <property type="project" value="UniProtKB-SubCell"/>
</dbReference>
<evidence type="ECO:0000256" key="4">
    <source>
        <dbReference type="ARBA" id="ARBA00022989"/>
    </source>
</evidence>
<comment type="subcellular location">
    <subcellularLocation>
        <location evidence="1">Membrane</location>
        <topology evidence="1">Multi-pass membrane protein</topology>
    </subcellularLocation>
</comment>
<accession>A0A0B7KQY1</accession>
<evidence type="ECO:0000256" key="7">
    <source>
        <dbReference type="SAM" id="Phobius"/>
    </source>
</evidence>
<organism evidence="8">
    <name type="scientific">Bionectria ochroleuca</name>
    <name type="common">Gliocladium roseum</name>
    <dbReference type="NCBI Taxonomy" id="29856"/>
    <lineage>
        <taxon>Eukaryota</taxon>
        <taxon>Fungi</taxon>
        <taxon>Dikarya</taxon>
        <taxon>Ascomycota</taxon>
        <taxon>Pezizomycotina</taxon>
        <taxon>Sordariomycetes</taxon>
        <taxon>Hypocreomycetidae</taxon>
        <taxon>Hypocreales</taxon>
        <taxon>Bionectriaceae</taxon>
        <taxon>Clonostachys</taxon>
    </lineage>
</organism>
<feature type="transmembrane region" description="Helical" evidence="7">
    <location>
        <begin position="27"/>
        <end position="46"/>
    </location>
</feature>
<dbReference type="InterPro" id="IPR002293">
    <property type="entry name" value="AA/rel_permease1"/>
</dbReference>
<dbReference type="PIRSF" id="PIRSF006060">
    <property type="entry name" value="AA_transporter"/>
    <property type="match status" value="1"/>
</dbReference>
<evidence type="ECO:0000313" key="8">
    <source>
        <dbReference type="EMBL" id="CEO57917.1"/>
    </source>
</evidence>
<feature type="transmembrane region" description="Helical" evidence="7">
    <location>
        <begin position="394"/>
        <end position="418"/>
    </location>
</feature>
<dbReference type="PROSITE" id="PS00218">
    <property type="entry name" value="AMINO_ACID_PERMEASE_1"/>
    <property type="match status" value="1"/>
</dbReference>
<dbReference type="Gene3D" id="1.20.1740.10">
    <property type="entry name" value="Amino acid/polyamine transporter I"/>
    <property type="match status" value="1"/>
</dbReference>
<keyword evidence="4 7" id="KW-1133">Transmembrane helix</keyword>
<feature type="transmembrane region" description="Helical" evidence="7">
    <location>
        <begin position="224"/>
        <end position="245"/>
    </location>
</feature>
<keyword evidence="2" id="KW-0813">Transport</keyword>
<feature type="transmembrane region" description="Helical" evidence="7">
    <location>
        <begin position="109"/>
        <end position="132"/>
    </location>
</feature>
<feature type="transmembrane region" description="Helical" evidence="7">
    <location>
        <begin position="319"/>
        <end position="340"/>
    </location>
</feature>
<feature type="transmembrane region" description="Helical" evidence="7">
    <location>
        <begin position="152"/>
        <end position="172"/>
    </location>
</feature>
<gene>
    <name evidence="8" type="ORF">BN869_000013975_1</name>
</gene>
<reference evidence="8" key="1">
    <citation type="submission" date="2015-01" db="EMBL/GenBank/DDBJ databases">
        <authorList>
            <person name="Durling Mikael"/>
        </authorList>
    </citation>
    <scope>NUCLEOTIDE SEQUENCE</scope>
</reference>
<dbReference type="InterPro" id="IPR004840">
    <property type="entry name" value="Amino_acid_permease_CS"/>
</dbReference>
<feature type="transmembrane region" description="Helical" evidence="7">
    <location>
        <begin position="184"/>
        <end position="204"/>
    </location>
</feature>
<evidence type="ECO:0000256" key="3">
    <source>
        <dbReference type="ARBA" id="ARBA00022692"/>
    </source>
</evidence>